<accession>A0A841CSP2</accession>
<keyword evidence="2" id="KW-1185">Reference proteome</keyword>
<gene>
    <name evidence="1" type="ORF">FHS29_006505</name>
</gene>
<comment type="caution">
    <text evidence="1">The sequence shown here is derived from an EMBL/GenBank/DDBJ whole genome shotgun (WGS) entry which is preliminary data.</text>
</comment>
<protein>
    <submittedName>
        <fullName evidence="1">Uncharacterized protein</fullName>
    </submittedName>
</protein>
<name>A0A841CSP2_9PSEU</name>
<evidence type="ECO:0000313" key="1">
    <source>
        <dbReference type="EMBL" id="MBB5959883.1"/>
    </source>
</evidence>
<organism evidence="1 2">
    <name type="scientific">Saccharothrix tamanrassetensis</name>
    <dbReference type="NCBI Taxonomy" id="1051531"/>
    <lineage>
        <taxon>Bacteria</taxon>
        <taxon>Bacillati</taxon>
        <taxon>Actinomycetota</taxon>
        <taxon>Actinomycetes</taxon>
        <taxon>Pseudonocardiales</taxon>
        <taxon>Pseudonocardiaceae</taxon>
        <taxon>Saccharothrix</taxon>
    </lineage>
</organism>
<reference evidence="1 2" key="1">
    <citation type="submission" date="2020-08" db="EMBL/GenBank/DDBJ databases">
        <title>Genomic Encyclopedia of Type Strains, Phase III (KMG-III): the genomes of soil and plant-associated and newly described type strains.</title>
        <authorList>
            <person name="Whitman W."/>
        </authorList>
    </citation>
    <scope>NUCLEOTIDE SEQUENCE [LARGE SCALE GENOMIC DNA]</scope>
    <source>
        <strain evidence="1 2">CECT 8640</strain>
    </source>
</reference>
<dbReference type="AlphaFoldDB" id="A0A841CSP2"/>
<proteinExistence type="predicted"/>
<dbReference type="Proteomes" id="UP000547510">
    <property type="component" value="Unassembled WGS sequence"/>
</dbReference>
<dbReference type="EMBL" id="JACHJN010000013">
    <property type="protein sequence ID" value="MBB5959883.1"/>
    <property type="molecule type" value="Genomic_DNA"/>
</dbReference>
<evidence type="ECO:0000313" key="2">
    <source>
        <dbReference type="Proteomes" id="UP000547510"/>
    </source>
</evidence>
<sequence>MGIDSPGLVVVVSAFDVAEADSAALARSPRWRAAAPAVLRHHLALPPDQVERARELLAPDGWQVREGDVTYALRVQLLSALSCARERSRMASLAQRLGGDWIGWDALQVPQGSA</sequence>